<evidence type="ECO:0000256" key="2">
    <source>
        <dbReference type="ARBA" id="ARBA00007116"/>
    </source>
</evidence>
<dbReference type="CDD" id="cd00432">
    <property type="entry name" value="Ribosomal_L18_L5e"/>
    <property type="match status" value="1"/>
</dbReference>
<dbReference type="GO" id="GO:0003735">
    <property type="term" value="F:structural constituent of ribosome"/>
    <property type="evidence" value="ECO:0007669"/>
    <property type="project" value="InterPro"/>
</dbReference>
<dbReference type="GO" id="GO:0006412">
    <property type="term" value="P:translation"/>
    <property type="evidence" value="ECO:0007669"/>
    <property type="project" value="InterPro"/>
</dbReference>
<dbReference type="GO" id="GO:0005743">
    <property type="term" value="C:mitochondrial inner membrane"/>
    <property type="evidence" value="ECO:0007669"/>
    <property type="project" value="UniProtKB-ARBA"/>
</dbReference>
<dbReference type="Gene3D" id="3.30.420.80">
    <property type="entry name" value="Ribosomal protein S11"/>
    <property type="match status" value="1"/>
</dbReference>
<comment type="subcellular location">
    <subcellularLocation>
        <location evidence="1">Mitochondrion</location>
    </subcellularLocation>
</comment>
<evidence type="ECO:0000313" key="9">
    <source>
        <dbReference type="Proteomes" id="UP001497497"/>
    </source>
</evidence>
<keyword evidence="3" id="KW-0689">Ribosomal protein</keyword>
<dbReference type="PANTHER" id="PTHR12899">
    <property type="entry name" value="39S RIBOSOMAL PROTEIN L18, MITOCHONDRIAL"/>
    <property type="match status" value="1"/>
</dbReference>
<evidence type="ECO:0000256" key="4">
    <source>
        <dbReference type="ARBA" id="ARBA00023128"/>
    </source>
</evidence>
<dbReference type="FunFam" id="3.30.420.80:FF:000005">
    <property type="entry name" value="39S ribosomal protein L18, mitochondrial"/>
    <property type="match status" value="1"/>
</dbReference>
<dbReference type="Proteomes" id="UP001497497">
    <property type="component" value="Unassembled WGS sequence"/>
</dbReference>
<evidence type="ECO:0000256" key="5">
    <source>
        <dbReference type="ARBA" id="ARBA00023274"/>
    </source>
</evidence>
<dbReference type="GO" id="GO:1990904">
    <property type="term" value="C:ribonucleoprotein complex"/>
    <property type="evidence" value="ECO:0007669"/>
    <property type="project" value="UniProtKB-KW"/>
</dbReference>
<gene>
    <name evidence="8" type="ORF">GSLYS_00015160001</name>
</gene>
<dbReference type="PANTHER" id="PTHR12899:SF3">
    <property type="entry name" value="LARGE RIBOSOMAL SUBUNIT PROTEIN UL18M"/>
    <property type="match status" value="1"/>
</dbReference>
<name>A0AAV2I4B3_LYMST</name>
<dbReference type="InterPro" id="IPR005484">
    <property type="entry name" value="Ribosomal_uL18_bac/plant/anim"/>
</dbReference>
<dbReference type="AlphaFoldDB" id="A0AAV2I4B3"/>
<evidence type="ECO:0000256" key="3">
    <source>
        <dbReference type="ARBA" id="ARBA00022980"/>
    </source>
</evidence>
<proteinExistence type="inferred from homology"/>
<dbReference type="Pfam" id="PF00861">
    <property type="entry name" value="Ribosomal_L18p"/>
    <property type="match status" value="1"/>
</dbReference>
<comment type="caution">
    <text evidence="8">The sequence shown here is derived from an EMBL/GenBank/DDBJ whole genome shotgun (WGS) entry which is preliminary data.</text>
</comment>
<keyword evidence="9" id="KW-1185">Reference proteome</keyword>
<keyword evidence="4" id="KW-0496">Mitochondrion</keyword>
<dbReference type="EMBL" id="CAXITT010000438">
    <property type="protein sequence ID" value="CAL1541554.1"/>
    <property type="molecule type" value="Genomic_DNA"/>
</dbReference>
<dbReference type="GO" id="GO:0005840">
    <property type="term" value="C:ribosome"/>
    <property type="evidence" value="ECO:0007669"/>
    <property type="project" value="UniProtKB-KW"/>
</dbReference>
<dbReference type="SUPFAM" id="SSF53137">
    <property type="entry name" value="Translational machinery components"/>
    <property type="match status" value="1"/>
</dbReference>
<evidence type="ECO:0000256" key="1">
    <source>
        <dbReference type="ARBA" id="ARBA00004173"/>
    </source>
</evidence>
<evidence type="ECO:0000256" key="6">
    <source>
        <dbReference type="ARBA" id="ARBA00069051"/>
    </source>
</evidence>
<sequence length="214" mass="24777">MSAFRVFSRLPHSNATFIQTPLVINLSLQCSRCIKTSTHRLKESPNKDYAVSQVYVNRNPRNLEKLALARKRLGWRFQSPRKDYYHKLVFSHTQKHTEAWIEHFTGEVVLIASTKEWAIKDQLYSANDVSASSNIGKILAQRCLESGLTSVFFDEAGVNKQAPRVATFLEQFKNANISLTEPKMVTPQFRPGIDYDNYNRYAEPKEWQEDYQKV</sequence>
<accession>A0AAV2I4B3</accession>
<dbReference type="InterPro" id="IPR036967">
    <property type="entry name" value="Ribosomal_uS11_sf"/>
</dbReference>
<dbReference type="GO" id="GO:0008097">
    <property type="term" value="F:5S rRNA binding"/>
    <property type="evidence" value="ECO:0007669"/>
    <property type="project" value="TreeGrafter"/>
</dbReference>
<protein>
    <recommendedName>
        <fullName evidence="6">Large ribosomal subunit protein uL18m</fullName>
    </recommendedName>
    <alternativeName>
        <fullName evidence="7">39S ribosomal protein L18, mitochondrial</fullName>
    </alternativeName>
</protein>
<reference evidence="8 9" key="1">
    <citation type="submission" date="2024-04" db="EMBL/GenBank/DDBJ databases">
        <authorList>
            <consortium name="Genoscope - CEA"/>
            <person name="William W."/>
        </authorList>
    </citation>
    <scope>NUCLEOTIDE SEQUENCE [LARGE SCALE GENOMIC DNA]</scope>
</reference>
<keyword evidence="5" id="KW-0687">Ribonucleoprotein</keyword>
<comment type="similarity">
    <text evidence="2">Belongs to the universal ribosomal protein uL18 family.</text>
</comment>
<evidence type="ECO:0000313" key="8">
    <source>
        <dbReference type="EMBL" id="CAL1541554.1"/>
    </source>
</evidence>
<dbReference type="InterPro" id="IPR057268">
    <property type="entry name" value="Ribosomal_L18"/>
</dbReference>
<organism evidence="8 9">
    <name type="scientific">Lymnaea stagnalis</name>
    <name type="common">Great pond snail</name>
    <name type="synonym">Helix stagnalis</name>
    <dbReference type="NCBI Taxonomy" id="6523"/>
    <lineage>
        <taxon>Eukaryota</taxon>
        <taxon>Metazoa</taxon>
        <taxon>Spiralia</taxon>
        <taxon>Lophotrochozoa</taxon>
        <taxon>Mollusca</taxon>
        <taxon>Gastropoda</taxon>
        <taxon>Heterobranchia</taxon>
        <taxon>Euthyneura</taxon>
        <taxon>Panpulmonata</taxon>
        <taxon>Hygrophila</taxon>
        <taxon>Lymnaeoidea</taxon>
        <taxon>Lymnaeidae</taxon>
        <taxon>Lymnaea</taxon>
    </lineage>
</organism>
<evidence type="ECO:0000256" key="7">
    <source>
        <dbReference type="ARBA" id="ARBA00082661"/>
    </source>
</evidence>